<name>A0A917SWB4_9ACTN</name>
<dbReference type="EMBL" id="BMNA01000003">
    <property type="protein sequence ID" value="GGL98745.1"/>
    <property type="molecule type" value="Genomic_DNA"/>
</dbReference>
<reference evidence="2" key="2">
    <citation type="submission" date="2020-09" db="EMBL/GenBank/DDBJ databases">
        <authorList>
            <person name="Sun Q."/>
            <person name="Zhou Y."/>
        </authorList>
    </citation>
    <scope>NUCLEOTIDE SEQUENCE</scope>
    <source>
        <strain evidence="2">CGMCC 4.7308</strain>
    </source>
</reference>
<dbReference type="InterPro" id="IPR011059">
    <property type="entry name" value="Metal-dep_hydrolase_composite"/>
</dbReference>
<dbReference type="SUPFAM" id="SSF51556">
    <property type="entry name" value="Metallo-dependent hydrolases"/>
    <property type="match status" value="1"/>
</dbReference>
<protein>
    <submittedName>
        <fullName evidence="2">Peptidase M38</fullName>
    </submittedName>
</protein>
<dbReference type="GO" id="GO:0016810">
    <property type="term" value="F:hydrolase activity, acting on carbon-nitrogen (but not peptide) bonds"/>
    <property type="evidence" value="ECO:0007669"/>
    <property type="project" value="InterPro"/>
</dbReference>
<dbReference type="Gene3D" id="3.20.20.140">
    <property type="entry name" value="Metal-dependent hydrolases"/>
    <property type="match status" value="1"/>
</dbReference>
<dbReference type="PANTHER" id="PTHR43135">
    <property type="entry name" value="ALPHA-D-RIBOSE 1-METHYLPHOSPHONATE 5-TRIPHOSPHATE DIPHOSPHATASE"/>
    <property type="match status" value="1"/>
</dbReference>
<dbReference type="SUPFAM" id="SSF51338">
    <property type="entry name" value="Composite domain of metallo-dependent hydrolases"/>
    <property type="match status" value="1"/>
</dbReference>
<comment type="caution">
    <text evidence="2">The sequence shown here is derived from an EMBL/GenBank/DDBJ whole genome shotgun (WGS) entry which is preliminary data.</text>
</comment>
<accession>A0A917SWB4</accession>
<dbReference type="InterPro" id="IPR057744">
    <property type="entry name" value="OTAase-like"/>
</dbReference>
<dbReference type="Pfam" id="PF01979">
    <property type="entry name" value="Amidohydro_1"/>
    <property type="match status" value="1"/>
</dbReference>
<evidence type="ECO:0000313" key="2">
    <source>
        <dbReference type="EMBL" id="GGL98745.1"/>
    </source>
</evidence>
<dbReference type="InterPro" id="IPR051781">
    <property type="entry name" value="Metallo-dep_Hydrolase"/>
</dbReference>
<sequence>MTTAALVLDDCRVVDVATGAVSAPTSVVVQDGRIASIGAEAAPAGARHLRLDGAHLVPGLIDCHVHAAAWTADLASMSSWTAGYTGIAAAANLTAMLHRGFTRVRDVGGADWGLAQAGQDRLFDGPFLHFGGKALSQTGGHGDSRGRGDDCGCAAAGGIGRVADGVDAVRTAVREERRRGASHIKIMLSGGVASPSDVLEQDQYSDAEIAAAVEEAHRGGIYVAAHAYTAASMQRGAALGVRSFEHGNHLDDAAAQALVDHDAYLVPTLATYYWLGREGTAAGLPAGSLAKLGDLYDAGLAALRLARRAGVRVAFGTDLLGAMQVHQSDEFSLRAAVETPLETLRSATTVAAELLGIADRVGRVEVGMTADLVAVSGDPLADPAVLADPDTHLRLVLVGGEVRVSRLDDGTVPA</sequence>
<dbReference type="PANTHER" id="PTHR43135:SF3">
    <property type="entry name" value="ALPHA-D-RIBOSE 1-METHYLPHOSPHONATE 5-TRIPHOSPHATE DIPHOSPHATASE"/>
    <property type="match status" value="1"/>
</dbReference>
<evidence type="ECO:0000313" key="3">
    <source>
        <dbReference type="Proteomes" id="UP000655208"/>
    </source>
</evidence>
<dbReference type="InterPro" id="IPR006680">
    <property type="entry name" value="Amidohydro-rel"/>
</dbReference>
<dbReference type="RefSeq" id="WP_188941200.1">
    <property type="nucleotide sequence ID" value="NZ_BMNA01000003.1"/>
</dbReference>
<organism evidence="2 3">
    <name type="scientific">Nakamurella endophytica</name>
    <dbReference type="NCBI Taxonomy" id="1748367"/>
    <lineage>
        <taxon>Bacteria</taxon>
        <taxon>Bacillati</taxon>
        <taxon>Actinomycetota</taxon>
        <taxon>Actinomycetes</taxon>
        <taxon>Nakamurellales</taxon>
        <taxon>Nakamurellaceae</taxon>
        <taxon>Nakamurella</taxon>
    </lineage>
</organism>
<dbReference type="AlphaFoldDB" id="A0A917SWB4"/>
<dbReference type="CDD" id="cd01299">
    <property type="entry name" value="Met_dep_hydrolase_A"/>
    <property type="match status" value="1"/>
</dbReference>
<feature type="domain" description="Amidohydrolase-related" evidence="1">
    <location>
        <begin position="56"/>
        <end position="401"/>
    </location>
</feature>
<dbReference type="InterPro" id="IPR032466">
    <property type="entry name" value="Metal_Hydrolase"/>
</dbReference>
<keyword evidence="3" id="KW-1185">Reference proteome</keyword>
<proteinExistence type="predicted"/>
<gene>
    <name evidence="2" type="ORF">GCM10011594_18290</name>
</gene>
<reference evidence="2" key="1">
    <citation type="journal article" date="2014" name="Int. J. Syst. Evol. Microbiol.">
        <title>Complete genome sequence of Corynebacterium casei LMG S-19264T (=DSM 44701T), isolated from a smear-ripened cheese.</title>
        <authorList>
            <consortium name="US DOE Joint Genome Institute (JGI-PGF)"/>
            <person name="Walter F."/>
            <person name="Albersmeier A."/>
            <person name="Kalinowski J."/>
            <person name="Ruckert C."/>
        </authorList>
    </citation>
    <scope>NUCLEOTIDE SEQUENCE</scope>
    <source>
        <strain evidence="2">CGMCC 4.7308</strain>
    </source>
</reference>
<dbReference type="Proteomes" id="UP000655208">
    <property type="component" value="Unassembled WGS sequence"/>
</dbReference>
<evidence type="ECO:0000259" key="1">
    <source>
        <dbReference type="Pfam" id="PF01979"/>
    </source>
</evidence>
<dbReference type="Gene3D" id="2.30.40.10">
    <property type="entry name" value="Urease, subunit C, domain 1"/>
    <property type="match status" value="1"/>
</dbReference>